<keyword evidence="9" id="KW-0997">Cell inner membrane</keyword>
<proteinExistence type="inferred from homology"/>
<organism evidence="10 11">
    <name type="scientific">Micavibrio aeruginosavorus (strain ARL-13)</name>
    <dbReference type="NCBI Taxonomy" id="856793"/>
    <lineage>
        <taxon>Bacteria</taxon>
        <taxon>Pseudomonadati</taxon>
        <taxon>Bdellovibrionota</taxon>
        <taxon>Bdellovibrionia</taxon>
        <taxon>Bdellovibrionales</taxon>
        <taxon>Pseudobdellovibrionaceae</taxon>
        <taxon>Micavibrio</taxon>
    </lineage>
</organism>
<dbReference type="GO" id="GO:0043953">
    <property type="term" value="P:protein transport by the Tat complex"/>
    <property type="evidence" value="ECO:0007669"/>
    <property type="project" value="UniProtKB-UniRule"/>
</dbReference>
<dbReference type="Pfam" id="PF02416">
    <property type="entry name" value="TatA_B_E"/>
    <property type="match status" value="1"/>
</dbReference>
<dbReference type="GO" id="GO:0008320">
    <property type="term" value="F:protein transmembrane transporter activity"/>
    <property type="evidence" value="ECO:0007669"/>
    <property type="project" value="UniProtKB-UniRule"/>
</dbReference>
<dbReference type="STRING" id="856793.MICA_636"/>
<dbReference type="HOGENOM" id="CLU_086034_6_2_5"/>
<sequence length="60" mass="6505">MGISMGHILVVILVILVLFGAGRIPRLMEDIGKGISSFKKGLKEDEAPAKIEKKNDQDPS</sequence>
<keyword evidence="2 9" id="KW-0813">Transport</keyword>
<evidence type="ECO:0000256" key="9">
    <source>
        <dbReference type="HAMAP-Rule" id="MF_00236"/>
    </source>
</evidence>
<dbReference type="RefSeq" id="WP_014102193.1">
    <property type="nucleotide sequence ID" value="NC_016026.1"/>
</dbReference>
<name>G2KP69_MICAA</name>
<evidence type="ECO:0000256" key="7">
    <source>
        <dbReference type="ARBA" id="ARBA00023010"/>
    </source>
</evidence>
<gene>
    <name evidence="9 10" type="primary">tatA</name>
    <name evidence="10" type="ordered locus">MICA_636</name>
</gene>
<evidence type="ECO:0000313" key="11">
    <source>
        <dbReference type="Proteomes" id="UP000009286"/>
    </source>
</evidence>
<evidence type="ECO:0000256" key="1">
    <source>
        <dbReference type="ARBA" id="ARBA00004162"/>
    </source>
</evidence>
<evidence type="ECO:0000256" key="2">
    <source>
        <dbReference type="ARBA" id="ARBA00022448"/>
    </source>
</evidence>
<keyword evidence="11" id="KW-1185">Reference proteome</keyword>
<keyword evidence="3 9" id="KW-1003">Cell membrane</keyword>
<comment type="subcellular location">
    <subcellularLocation>
        <location evidence="9">Cell inner membrane</location>
        <topology evidence="9">Single-pass membrane protein</topology>
    </subcellularLocation>
    <subcellularLocation>
        <location evidence="1">Cell membrane</location>
        <topology evidence="1">Single-pass membrane protein</topology>
    </subcellularLocation>
</comment>
<dbReference type="Proteomes" id="UP000009286">
    <property type="component" value="Chromosome"/>
</dbReference>
<dbReference type="InterPro" id="IPR003369">
    <property type="entry name" value="TatA/B/E"/>
</dbReference>
<dbReference type="OrthoDB" id="7161179at2"/>
<accession>G2KP69</accession>
<evidence type="ECO:0000256" key="3">
    <source>
        <dbReference type="ARBA" id="ARBA00022475"/>
    </source>
</evidence>
<dbReference type="NCBIfam" id="TIGR01411">
    <property type="entry name" value="tatAE"/>
    <property type="match status" value="1"/>
</dbReference>
<dbReference type="HAMAP" id="MF_00236">
    <property type="entry name" value="TatA_E"/>
    <property type="match status" value="1"/>
</dbReference>
<protein>
    <recommendedName>
        <fullName evidence="9">Sec-independent protein translocase protein TatA</fullName>
    </recommendedName>
</protein>
<keyword evidence="5 9" id="KW-0653">Protein transport</keyword>
<evidence type="ECO:0000256" key="5">
    <source>
        <dbReference type="ARBA" id="ARBA00022927"/>
    </source>
</evidence>
<dbReference type="AlphaFoldDB" id="G2KP69"/>
<comment type="function">
    <text evidence="9">Part of the twin-arginine translocation (Tat) system that transports large folded proteins containing a characteristic twin-arginine motif in their signal peptide across membranes. TatA could form the protein-conducting channel of the Tat system.</text>
</comment>
<dbReference type="KEGG" id="mai:MICA_636"/>
<keyword evidence="6 9" id="KW-1133">Transmembrane helix</keyword>
<comment type="subunit">
    <text evidence="9">Forms a complex with TatC.</text>
</comment>
<keyword evidence="7 9" id="KW-0811">Translocation</keyword>
<comment type="similarity">
    <text evidence="9">Belongs to the TatA/E family.</text>
</comment>
<dbReference type="PANTHER" id="PTHR42982">
    <property type="entry name" value="SEC-INDEPENDENT PROTEIN TRANSLOCASE PROTEIN TATA"/>
    <property type="match status" value="1"/>
</dbReference>
<evidence type="ECO:0000256" key="8">
    <source>
        <dbReference type="ARBA" id="ARBA00023136"/>
    </source>
</evidence>
<dbReference type="PANTHER" id="PTHR42982:SF1">
    <property type="entry name" value="SEC-INDEPENDENT PROTEIN TRANSLOCASE PROTEIN TATA"/>
    <property type="match status" value="1"/>
</dbReference>
<dbReference type="GO" id="GO:0033281">
    <property type="term" value="C:TAT protein transport complex"/>
    <property type="evidence" value="ECO:0007669"/>
    <property type="project" value="UniProtKB-UniRule"/>
</dbReference>
<dbReference type="NCBIfam" id="NF002402">
    <property type="entry name" value="PRK01470.1"/>
    <property type="match status" value="1"/>
</dbReference>
<keyword evidence="4 9" id="KW-0812">Transmembrane</keyword>
<dbReference type="EMBL" id="CP002382">
    <property type="protein sequence ID" value="AEP08970.1"/>
    <property type="molecule type" value="Genomic_DNA"/>
</dbReference>
<dbReference type="InterPro" id="IPR006312">
    <property type="entry name" value="TatA/E"/>
</dbReference>
<evidence type="ECO:0000256" key="6">
    <source>
        <dbReference type="ARBA" id="ARBA00022989"/>
    </source>
</evidence>
<reference evidence="10 11" key="1">
    <citation type="journal article" date="2011" name="BMC Genomics">
        <title>Genomic insights into an obligate epibiotic bacterial predator: Micavibrio aeruginosavorus ARL-13.</title>
        <authorList>
            <person name="Wang Z."/>
            <person name="Kadouri D."/>
            <person name="Wu M."/>
        </authorList>
    </citation>
    <scope>NUCLEOTIDE SEQUENCE [LARGE SCALE GENOMIC DNA]</scope>
    <source>
        <strain evidence="10 11">ARL-13</strain>
    </source>
</reference>
<evidence type="ECO:0000256" key="4">
    <source>
        <dbReference type="ARBA" id="ARBA00022692"/>
    </source>
</evidence>
<evidence type="ECO:0000313" key="10">
    <source>
        <dbReference type="EMBL" id="AEP08970.1"/>
    </source>
</evidence>
<dbReference type="eggNOG" id="COG1826">
    <property type="taxonomic scope" value="Bacteria"/>
</dbReference>
<keyword evidence="8 9" id="KW-0472">Membrane</keyword>
<dbReference type="Gene3D" id="1.20.5.3310">
    <property type="match status" value="1"/>
</dbReference>